<name>A0A8T0QHP7_PANVG</name>
<feature type="compositionally biased region" description="Basic residues" evidence="1">
    <location>
        <begin position="83"/>
        <end position="98"/>
    </location>
</feature>
<dbReference type="Proteomes" id="UP000823388">
    <property type="component" value="Chromosome 7K"/>
</dbReference>
<evidence type="ECO:0000313" key="2">
    <source>
        <dbReference type="EMBL" id="KAG2574521.1"/>
    </source>
</evidence>
<keyword evidence="3" id="KW-1185">Reference proteome</keyword>
<reference evidence="2" key="1">
    <citation type="submission" date="2020-05" db="EMBL/GenBank/DDBJ databases">
        <title>WGS assembly of Panicum virgatum.</title>
        <authorList>
            <person name="Lovell J.T."/>
            <person name="Jenkins J."/>
            <person name="Shu S."/>
            <person name="Juenger T.E."/>
            <person name="Schmutz J."/>
        </authorList>
    </citation>
    <scope>NUCLEOTIDE SEQUENCE</scope>
    <source>
        <strain evidence="2">AP13</strain>
    </source>
</reference>
<evidence type="ECO:0000313" key="3">
    <source>
        <dbReference type="Proteomes" id="UP000823388"/>
    </source>
</evidence>
<feature type="region of interest" description="Disordered" evidence="1">
    <location>
        <begin position="30"/>
        <end position="49"/>
    </location>
</feature>
<comment type="caution">
    <text evidence="2">The sequence shown here is derived from an EMBL/GenBank/DDBJ whole genome shotgun (WGS) entry which is preliminary data.</text>
</comment>
<evidence type="ECO:0000256" key="1">
    <source>
        <dbReference type="SAM" id="MobiDB-lite"/>
    </source>
</evidence>
<dbReference type="AlphaFoldDB" id="A0A8T0QHP7"/>
<feature type="compositionally biased region" description="Low complexity" evidence="1">
    <location>
        <begin position="99"/>
        <end position="147"/>
    </location>
</feature>
<organism evidence="2 3">
    <name type="scientific">Panicum virgatum</name>
    <name type="common">Blackwell switchgrass</name>
    <dbReference type="NCBI Taxonomy" id="38727"/>
    <lineage>
        <taxon>Eukaryota</taxon>
        <taxon>Viridiplantae</taxon>
        <taxon>Streptophyta</taxon>
        <taxon>Embryophyta</taxon>
        <taxon>Tracheophyta</taxon>
        <taxon>Spermatophyta</taxon>
        <taxon>Magnoliopsida</taxon>
        <taxon>Liliopsida</taxon>
        <taxon>Poales</taxon>
        <taxon>Poaceae</taxon>
        <taxon>PACMAD clade</taxon>
        <taxon>Panicoideae</taxon>
        <taxon>Panicodae</taxon>
        <taxon>Paniceae</taxon>
        <taxon>Panicinae</taxon>
        <taxon>Panicum</taxon>
        <taxon>Panicum sect. Hiantes</taxon>
    </lineage>
</organism>
<feature type="region of interest" description="Disordered" evidence="1">
    <location>
        <begin position="65"/>
        <end position="147"/>
    </location>
</feature>
<accession>A0A8T0QHP7</accession>
<dbReference type="EMBL" id="CM029049">
    <property type="protein sequence ID" value="KAG2574521.1"/>
    <property type="molecule type" value="Genomic_DNA"/>
</dbReference>
<proteinExistence type="predicted"/>
<gene>
    <name evidence="2" type="ORF">PVAP13_7KG344140</name>
</gene>
<protein>
    <submittedName>
        <fullName evidence="2">Uncharacterized protein</fullName>
    </submittedName>
</protein>
<sequence>MTGARPRPGFFPPTAAPLSAIYPAPACQLPPPEVLGRRRSRQGQPQVPSSILVVRPLDICLIDPVPGPGAGQKKNNGDGGRCAARRRSGWWARTRRPGSARAAAGPWWPPTWRASAGSSACRSASRASASTTAPGASAASSPSTARG</sequence>